<evidence type="ECO:0000313" key="2">
    <source>
        <dbReference type="EMBL" id="BAK82428.1"/>
    </source>
</evidence>
<dbReference type="PATRIC" id="fig|634177.7.peg.16"/>
<gene>
    <name evidence="2" type="ordered locus">GLX_00160</name>
</gene>
<dbReference type="PROSITE" id="PS51257">
    <property type="entry name" value="PROKAR_LIPOPROTEIN"/>
    <property type="match status" value="1"/>
</dbReference>
<organism evidence="2 3">
    <name type="scientific">Komagataeibacter medellinensis (strain NBRC 3288 / BCRC 11682 / LMG 1693 / Kondo 51)</name>
    <name type="common">Gluconacetobacter medellinensis</name>
    <dbReference type="NCBI Taxonomy" id="634177"/>
    <lineage>
        <taxon>Bacteria</taxon>
        <taxon>Pseudomonadati</taxon>
        <taxon>Pseudomonadota</taxon>
        <taxon>Alphaproteobacteria</taxon>
        <taxon>Acetobacterales</taxon>
        <taxon>Acetobacteraceae</taxon>
        <taxon>Komagataeibacter</taxon>
    </lineage>
</organism>
<dbReference type="HOGENOM" id="CLU_3062576_0_0_5"/>
<dbReference type="STRING" id="634177.GLX_00160"/>
<evidence type="ECO:0008006" key="4">
    <source>
        <dbReference type="Google" id="ProtNLM"/>
    </source>
</evidence>
<dbReference type="KEGG" id="gxy:GLX_00160"/>
<dbReference type="RefSeq" id="WP_014104019.1">
    <property type="nucleotide sequence ID" value="NC_016027.1"/>
</dbReference>
<proteinExistence type="predicted"/>
<sequence>MKARTRLRALVLIAAGMLVLTTTLGACGRIGPPHQPSSSPRDYYRTYPSPDR</sequence>
<reference evidence="3" key="1">
    <citation type="journal article" date="2011" name="J. Bacteriol.">
        <title>Complete genome sequence of NBRC 3288, a unique cellulose-nonproducing strain of Gluconacetobacter xylinus isolated from vinegar.</title>
        <authorList>
            <person name="Ogino H."/>
            <person name="Azuma Y."/>
            <person name="Hosoyama A."/>
            <person name="Nakazawa H."/>
            <person name="Matsutani M."/>
            <person name="Hasegawa A."/>
            <person name="Otsuyama K."/>
            <person name="Matsushita K."/>
            <person name="Fujita N."/>
            <person name="Shirai M."/>
        </authorList>
    </citation>
    <scope>NUCLEOTIDE SEQUENCE [LARGE SCALE GENOMIC DNA]</scope>
    <source>
        <strain evidence="3">NBRC 3288 / BCRC 11682 / LMG 1693</strain>
    </source>
</reference>
<dbReference type="EMBL" id="AP012159">
    <property type="protein sequence ID" value="BAK82428.1"/>
    <property type="molecule type" value="Genomic_DNA"/>
</dbReference>
<protein>
    <recommendedName>
        <fullName evidence="4">Lipoprotein</fullName>
    </recommendedName>
</protein>
<feature type="region of interest" description="Disordered" evidence="1">
    <location>
        <begin position="29"/>
        <end position="52"/>
    </location>
</feature>
<evidence type="ECO:0000313" key="3">
    <source>
        <dbReference type="Proteomes" id="UP000009044"/>
    </source>
</evidence>
<dbReference type="AlphaFoldDB" id="G2I1K6"/>
<accession>G2I1K6</accession>
<dbReference type="Proteomes" id="UP000009044">
    <property type="component" value="Chromosome"/>
</dbReference>
<name>G2I1K6_KOMMN</name>
<evidence type="ECO:0000256" key="1">
    <source>
        <dbReference type="SAM" id="MobiDB-lite"/>
    </source>
</evidence>